<comment type="cofactor">
    <cofactor evidence="1">
        <name>heme b</name>
        <dbReference type="ChEBI" id="CHEBI:60344"/>
    </cofactor>
</comment>
<evidence type="ECO:0000256" key="5">
    <source>
        <dbReference type="ARBA" id="ARBA00023002"/>
    </source>
</evidence>
<dbReference type="Pfam" id="PF01328">
    <property type="entry name" value="Peroxidase_2"/>
    <property type="match status" value="1"/>
</dbReference>
<evidence type="ECO:0000256" key="6">
    <source>
        <dbReference type="ARBA" id="ARBA00023004"/>
    </source>
</evidence>
<feature type="region of interest" description="Disordered" evidence="8">
    <location>
        <begin position="31"/>
        <end position="56"/>
    </location>
</feature>
<dbReference type="Proteomes" id="UP000756132">
    <property type="component" value="Chromosome 5"/>
</dbReference>
<evidence type="ECO:0000256" key="1">
    <source>
        <dbReference type="ARBA" id="ARBA00001970"/>
    </source>
</evidence>
<dbReference type="PANTHER" id="PTHR33577">
    <property type="entry name" value="STERIGMATOCYSTIN BIOSYNTHESIS PEROXIDASE STCC-RELATED"/>
    <property type="match status" value="1"/>
</dbReference>
<feature type="signal peptide" evidence="9">
    <location>
        <begin position="1"/>
        <end position="17"/>
    </location>
</feature>
<keyword evidence="12" id="KW-1185">Reference proteome</keyword>
<dbReference type="GO" id="GO:0004601">
    <property type="term" value="F:peroxidase activity"/>
    <property type="evidence" value="ECO:0007669"/>
    <property type="project" value="UniProtKB-KW"/>
</dbReference>
<evidence type="ECO:0000259" key="10">
    <source>
        <dbReference type="PROSITE" id="PS51405"/>
    </source>
</evidence>
<dbReference type="OrthoDB" id="407298at2759"/>
<dbReference type="GO" id="GO:0046872">
    <property type="term" value="F:metal ion binding"/>
    <property type="evidence" value="ECO:0007669"/>
    <property type="project" value="UniProtKB-KW"/>
</dbReference>
<evidence type="ECO:0000256" key="9">
    <source>
        <dbReference type="SAM" id="SignalP"/>
    </source>
</evidence>
<evidence type="ECO:0000313" key="11">
    <source>
        <dbReference type="EMBL" id="UJO17915.1"/>
    </source>
</evidence>
<protein>
    <submittedName>
        <fullName evidence="11">Dothistromin biosynthesis peroxidase dotB</fullName>
    </submittedName>
</protein>
<keyword evidence="3" id="KW-0349">Heme</keyword>
<dbReference type="PROSITE" id="PS51405">
    <property type="entry name" value="HEME_HALOPEROXIDASE"/>
    <property type="match status" value="1"/>
</dbReference>
<keyword evidence="4" id="KW-0479">Metal-binding</keyword>
<keyword evidence="5" id="KW-0560">Oxidoreductase</keyword>
<organism evidence="11 12">
    <name type="scientific">Passalora fulva</name>
    <name type="common">Tomato leaf mold</name>
    <name type="synonym">Cladosporium fulvum</name>
    <dbReference type="NCBI Taxonomy" id="5499"/>
    <lineage>
        <taxon>Eukaryota</taxon>
        <taxon>Fungi</taxon>
        <taxon>Dikarya</taxon>
        <taxon>Ascomycota</taxon>
        <taxon>Pezizomycotina</taxon>
        <taxon>Dothideomycetes</taxon>
        <taxon>Dothideomycetidae</taxon>
        <taxon>Mycosphaerellales</taxon>
        <taxon>Mycosphaerellaceae</taxon>
        <taxon>Fulvia</taxon>
    </lineage>
</organism>
<evidence type="ECO:0000256" key="3">
    <source>
        <dbReference type="ARBA" id="ARBA00022617"/>
    </source>
</evidence>
<sequence>MVQTRNVLLSALPMAAAYPWAMDASANLEKRVEPGPRQPTFLSGRPNTSQPPAGFNAQDQFVDVRQGSGNEFQSPGPGDIRGQCPGLNAAANHNFIPRNGLLTTSQTTTGLFKAFGMSPDLAIFLAVLSIAISGDPVAGTWSIGGAYKSAIPLLTGTPTGIAGTHNQYESDASIVRGDAYLNNGNVGVFQMRSWEHLYALGEEYTLDMVAAQSDYVTRWSKANNPYFFQAPFAGLVSPAAHDFVINFMSNRSAENPGGVLNRDVLKQYFAVTGEPGSFVHNRGQERIPENWYKRPTANAYNLPEVVADVLVNNAMYPGIVGFGGNTGKVDSYAGVELTDLTGGLFNLANLAEGNNGACFFLQASQQAVPDALDPALGAVGSVAGWLAQQLGPISDNLGCAQLTTFNSAFFKQFPGASYKAEGQSNQSGGLLGGILG</sequence>
<keyword evidence="9" id="KW-0732">Signal</keyword>
<dbReference type="InterPro" id="IPR000028">
    <property type="entry name" value="Chloroperoxidase"/>
</dbReference>
<dbReference type="SUPFAM" id="SSF47571">
    <property type="entry name" value="Cloroperoxidase"/>
    <property type="match status" value="1"/>
</dbReference>
<evidence type="ECO:0000256" key="4">
    <source>
        <dbReference type="ARBA" id="ARBA00022723"/>
    </source>
</evidence>
<feature type="chain" id="PRO_5040494101" evidence="9">
    <location>
        <begin position="18"/>
        <end position="436"/>
    </location>
</feature>
<dbReference type="GeneID" id="71985845"/>
<accession>A0A9Q8LI47</accession>
<evidence type="ECO:0000256" key="8">
    <source>
        <dbReference type="SAM" id="MobiDB-lite"/>
    </source>
</evidence>
<reference evidence="11" key="2">
    <citation type="journal article" date="2022" name="Microb. Genom.">
        <title>A chromosome-scale genome assembly of the tomato pathogen Cladosporium fulvum reveals a compartmentalized genome architecture and the presence of a dispensable chromosome.</title>
        <authorList>
            <person name="Zaccaron A.Z."/>
            <person name="Chen L.H."/>
            <person name="Samaras A."/>
            <person name="Stergiopoulos I."/>
        </authorList>
    </citation>
    <scope>NUCLEOTIDE SEQUENCE</scope>
    <source>
        <strain evidence="11">Race5_Kim</strain>
    </source>
</reference>
<evidence type="ECO:0000256" key="7">
    <source>
        <dbReference type="ARBA" id="ARBA00025795"/>
    </source>
</evidence>
<comment type="similarity">
    <text evidence="7">Belongs to the chloroperoxidase family.</text>
</comment>
<evidence type="ECO:0000313" key="12">
    <source>
        <dbReference type="Proteomes" id="UP000756132"/>
    </source>
</evidence>
<dbReference type="Gene3D" id="1.10.489.10">
    <property type="entry name" value="Chloroperoxidase-like"/>
    <property type="match status" value="1"/>
</dbReference>
<dbReference type="RefSeq" id="XP_047762281.1">
    <property type="nucleotide sequence ID" value="XM_047905115.1"/>
</dbReference>
<proteinExistence type="inferred from homology"/>
<dbReference type="AlphaFoldDB" id="A0A9Q8LI47"/>
<keyword evidence="2 11" id="KW-0575">Peroxidase</keyword>
<dbReference type="KEGG" id="ffu:CLAFUR5_05967"/>
<dbReference type="PANTHER" id="PTHR33577:SF1">
    <property type="entry name" value="HEME HALOPEROXIDASE FAMILY PROFILE DOMAIN-CONTAINING PROTEIN"/>
    <property type="match status" value="1"/>
</dbReference>
<dbReference type="EMBL" id="CP090167">
    <property type="protein sequence ID" value="UJO17915.1"/>
    <property type="molecule type" value="Genomic_DNA"/>
</dbReference>
<reference evidence="11" key="1">
    <citation type="submission" date="2021-12" db="EMBL/GenBank/DDBJ databases">
        <authorList>
            <person name="Zaccaron A."/>
            <person name="Stergiopoulos I."/>
        </authorList>
    </citation>
    <scope>NUCLEOTIDE SEQUENCE</scope>
    <source>
        <strain evidence="11">Race5_Kim</strain>
    </source>
</reference>
<dbReference type="InterPro" id="IPR036851">
    <property type="entry name" value="Chloroperoxidase-like_sf"/>
</dbReference>
<feature type="domain" description="Heme haloperoxidase family profile" evidence="10">
    <location>
        <begin position="68"/>
        <end position="307"/>
    </location>
</feature>
<name>A0A9Q8LI47_PASFU</name>
<evidence type="ECO:0000256" key="2">
    <source>
        <dbReference type="ARBA" id="ARBA00022559"/>
    </source>
</evidence>
<gene>
    <name evidence="11" type="ORF">CLAFUR5_05967</name>
</gene>
<keyword evidence="6" id="KW-0408">Iron</keyword>